<dbReference type="GO" id="GO:0000723">
    <property type="term" value="P:telomere maintenance"/>
    <property type="evidence" value="ECO:0007669"/>
    <property type="project" value="TreeGrafter"/>
</dbReference>
<dbReference type="InterPro" id="IPR027417">
    <property type="entry name" value="P-loop_NTPase"/>
</dbReference>
<dbReference type="SUPFAM" id="SSF52540">
    <property type="entry name" value="P-loop containing nucleoside triphosphate hydrolases"/>
    <property type="match status" value="1"/>
</dbReference>
<dbReference type="InterPro" id="IPR013632">
    <property type="entry name" value="Rad51_C"/>
</dbReference>
<dbReference type="InterPro" id="IPR020588">
    <property type="entry name" value="RecA_ATP-bd"/>
</dbReference>
<dbReference type="GO" id="GO:0003697">
    <property type="term" value="F:single-stranded DNA binding"/>
    <property type="evidence" value="ECO:0007669"/>
    <property type="project" value="TreeGrafter"/>
</dbReference>
<organism evidence="4">
    <name type="scientific">Papilio xuthus</name>
    <name type="common">Asian swallowtail butterfly</name>
    <dbReference type="NCBI Taxonomy" id="66420"/>
    <lineage>
        <taxon>Eukaryota</taxon>
        <taxon>Metazoa</taxon>
        <taxon>Ecdysozoa</taxon>
        <taxon>Arthropoda</taxon>
        <taxon>Hexapoda</taxon>
        <taxon>Insecta</taxon>
        <taxon>Pterygota</taxon>
        <taxon>Neoptera</taxon>
        <taxon>Endopterygota</taxon>
        <taxon>Lepidoptera</taxon>
        <taxon>Glossata</taxon>
        <taxon>Ditrysia</taxon>
        <taxon>Papilionoidea</taxon>
        <taxon>Papilionidae</taxon>
        <taxon>Papilioninae</taxon>
        <taxon>Papilio</taxon>
    </lineage>
</organism>
<dbReference type="PANTHER" id="PTHR46457">
    <property type="entry name" value="DNA REPAIR PROTEIN RAD51 HOMOLOG 4"/>
    <property type="match status" value="1"/>
</dbReference>
<dbReference type="GO" id="GO:0007131">
    <property type="term" value="P:reciprocal meiotic recombination"/>
    <property type="evidence" value="ECO:0007669"/>
    <property type="project" value="TreeGrafter"/>
</dbReference>
<dbReference type="KEGG" id="pxu:106128290"/>
<dbReference type="PANTHER" id="PTHR46457:SF1">
    <property type="entry name" value="DNA REPAIR PROTEIN RAD51 HOMOLOG 4"/>
    <property type="match status" value="1"/>
</dbReference>
<accession>A0AAJ7ELA3</accession>
<dbReference type="RefSeq" id="XP_013182054.1">
    <property type="nucleotide sequence ID" value="XM_013326600.1"/>
</dbReference>
<dbReference type="Pfam" id="PF08423">
    <property type="entry name" value="Rad51"/>
    <property type="match status" value="1"/>
</dbReference>
<dbReference type="Gene3D" id="3.40.50.300">
    <property type="entry name" value="P-loop containing nucleotide triphosphate hydrolases"/>
    <property type="match status" value="1"/>
</dbReference>
<dbReference type="GO" id="GO:0000724">
    <property type="term" value="P:double-strand break repair via homologous recombination"/>
    <property type="evidence" value="ECO:0007669"/>
    <property type="project" value="TreeGrafter"/>
</dbReference>
<proteinExistence type="predicted"/>
<dbReference type="GO" id="GO:0005657">
    <property type="term" value="C:replication fork"/>
    <property type="evidence" value="ECO:0007669"/>
    <property type="project" value="TreeGrafter"/>
</dbReference>
<evidence type="ECO:0000259" key="3">
    <source>
        <dbReference type="PROSITE" id="PS50162"/>
    </source>
</evidence>
<dbReference type="CTD" id="5892"/>
<dbReference type="GO" id="GO:0000400">
    <property type="term" value="F:four-way junction DNA binding"/>
    <property type="evidence" value="ECO:0007669"/>
    <property type="project" value="TreeGrafter"/>
</dbReference>
<dbReference type="GO" id="GO:0005524">
    <property type="term" value="F:ATP binding"/>
    <property type="evidence" value="ECO:0007669"/>
    <property type="project" value="InterPro"/>
</dbReference>
<dbReference type="InterPro" id="IPR051988">
    <property type="entry name" value="HRR_RAD51_Paralog"/>
</dbReference>
<dbReference type="Proteomes" id="UP000694872">
    <property type="component" value="Unplaced"/>
</dbReference>
<dbReference type="PROSITE" id="PS50162">
    <property type="entry name" value="RECA_2"/>
    <property type="match status" value="1"/>
</dbReference>
<feature type="domain" description="RecA family profile 1" evidence="3">
    <location>
        <begin position="78"/>
        <end position="247"/>
    </location>
</feature>
<dbReference type="GO" id="GO:0042148">
    <property type="term" value="P:DNA strand invasion"/>
    <property type="evidence" value="ECO:0007669"/>
    <property type="project" value="TreeGrafter"/>
</dbReference>
<dbReference type="GO" id="GO:0033063">
    <property type="term" value="C:Rad51B-Rad51C-Rad51D-XRCC2 complex"/>
    <property type="evidence" value="ECO:0007669"/>
    <property type="project" value="TreeGrafter"/>
</dbReference>
<evidence type="ECO:0000256" key="2">
    <source>
        <dbReference type="ARBA" id="ARBA00023242"/>
    </source>
</evidence>
<comment type="subcellular location">
    <subcellularLocation>
        <location evidence="1">Nucleus</location>
    </subcellularLocation>
</comment>
<reference evidence="4" key="1">
    <citation type="submission" date="2025-08" db="UniProtKB">
        <authorList>
            <consortium name="RefSeq"/>
        </authorList>
    </citation>
    <scope>IDENTIFICATION</scope>
</reference>
<gene>
    <name evidence="4" type="primary">LOC106128290</name>
</gene>
<dbReference type="AlphaFoldDB" id="A0AAJ7ELA3"/>
<dbReference type="GO" id="GO:0005815">
    <property type="term" value="C:microtubule organizing center"/>
    <property type="evidence" value="ECO:0007669"/>
    <property type="project" value="TreeGrafter"/>
</dbReference>
<dbReference type="GO" id="GO:0140664">
    <property type="term" value="F:ATP-dependent DNA damage sensor activity"/>
    <property type="evidence" value="ECO:0007669"/>
    <property type="project" value="InterPro"/>
</dbReference>
<evidence type="ECO:0000313" key="4">
    <source>
        <dbReference type="RefSeq" id="XP_013182054.1"/>
    </source>
</evidence>
<name>A0AAJ7ELA3_PAPXU</name>
<protein>
    <submittedName>
        <fullName evidence="4">DNA repair protein RAD51 homolog 4</fullName>
    </submittedName>
</protein>
<evidence type="ECO:0000256" key="1">
    <source>
        <dbReference type="ARBA" id="ARBA00004123"/>
    </source>
</evidence>
<keyword evidence="2" id="KW-0539">Nucleus</keyword>
<dbReference type="GeneID" id="106128290"/>
<sequence length="334" mass="37889">MEKLPNLDHVLITKSVQRTLTINNITTILEFLQQDAEKLSTLTKLNLSQVLDIKNDIFTNFSAPVVDGPSLFAMYKNKQRFISTEIDSLNNVLGGGIPVGYISEICGLAGCGKTQLCLQLAINCAKQTENTVLYIDTKGDFSAVRLQRMLNNLCFSHEEMARCLSKIKVVHIWTMEEIVDLFKKLKDKSLTIHNLVLIIIDSLPCLLMQHFGDDNKIGLNYLNVLVNHCRFVCKNFDVGIVCVNIQTRWVQQDLADYQEEDDHVRETYVEKQIRGSGKYWQHIPALVLQMEKIINTDDIETNKNSFPVKLSLIRTNKMNLGQQCVLNVGSVGVR</sequence>